<proteinExistence type="predicted"/>
<evidence type="ECO:0000259" key="9">
    <source>
        <dbReference type="Pfam" id="PF06241"/>
    </source>
</evidence>
<dbReference type="AlphaFoldDB" id="A0AAW1PGP1"/>
<feature type="region of interest" description="Disordered" evidence="7">
    <location>
        <begin position="42"/>
        <end position="65"/>
    </location>
</feature>
<evidence type="ECO:0000256" key="8">
    <source>
        <dbReference type="SAM" id="Phobius"/>
    </source>
</evidence>
<keyword evidence="6 8" id="KW-0472">Membrane</keyword>
<evidence type="ECO:0000256" key="6">
    <source>
        <dbReference type="ARBA" id="ARBA00023136"/>
    </source>
</evidence>
<organism evidence="10 11">
    <name type="scientific">Symbiochloris irregularis</name>
    <dbReference type="NCBI Taxonomy" id="706552"/>
    <lineage>
        <taxon>Eukaryota</taxon>
        <taxon>Viridiplantae</taxon>
        <taxon>Chlorophyta</taxon>
        <taxon>core chlorophytes</taxon>
        <taxon>Trebouxiophyceae</taxon>
        <taxon>Trebouxiales</taxon>
        <taxon>Trebouxiaceae</taxon>
        <taxon>Symbiochloris</taxon>
    </lineage>
</organism>
<evidence type="ECO:0000313" key="10">
    <source>
        <dbReference type="EMBL" id="KAK9808551.1"/>
    </source>
</evidence>
<comment type="subcellular location">
    <subcellularLocation>
        <location evidence="1">Endomembrane system</location>
        <topology evidence="1">Multi-pass membrane protein</topology>
    </subcellularLocation>
</comment>
<dbReference type="InterPro" id="IPR044849">
    <property type="entry name" value="CASTOR/POLLUX/SYM8-like"/>
</dbReference>
<accession>A0AAW1PGP1</accession>
<evidence type="ECO:0000256" key="1">
    <source>
        <dbReference type="ARBA" id="ARBA00004127"/>
    </source>
</evidence>
<dbReference type="Pfam" id="PF06241">
    <property type="entry name" value="Castor_Poll_mid"/>
    <property type="match status" value="1"/>
</dbReference>
<feature type="domain" description="CASTOR/POLLUX/SYM8 ion channel conserved" evidence="9">
    <location>
        <begin position="323"/>
        <end position="387"/>
    </location>
</feature>
<keyword evidence="2" id="KW-0813">Transport</keyword>
<evidence type="ECO:0000256" key="4">
    <source>
        <dbReference type="ARBA" id="ARBA00022989"/>
    </source>
</evidence>
<keyword evidence="11" id="KW-1185">Reference proteome</keyword>
<evidence type="ECO:0000256" key="3">
    <source>
        <dbReference type="ARBA" id="ARBA00022692"/>
    </source>
</evidence>
<comment type="caution">
    <text evidence="10">The sequence shown here is derived from an EMBL/GenBank/DDBJ whole genome shotgun (WGS) entry which is preliminary data.</text>
</comment>
<reference evidence="10 11" key="1">
    <citation type="journal article" date="2024" name="Nat. Commun.">
        <title>Phylogenomics reveals the evolutionary origins of lichenization in chlorophyte algae.</title>
        <authorList>
            <person name="Puginier C."/>
            <person name="Libourel C."/>
            <person name="Otte J."/>
            <person name="Skaloud P."/>
            <person name="Haon M."/>
            <person name="Grisel S."/>
            <person name="Petersen M."/>
            <person name="Berrin J.G."/>
            <person name="Delaux P.M."/>
            <person name="Dal Grande F."/>
            <person name="Keller J."/>
        </authorList>
    </citation>
    <scope>NUCLEOTIDE SEQUENCE [LARGE SCALE GENOMIC DNA]</scope>
    <source>
        <strain evidence="10 11">SAG 2036</strain>
    </source>
</reference>
<gene>
    <name evidence="10" type="ORF">WJX73_007473</name>
</gene>
<dbReference type="EMBL" id="JALJOQ010000022">
    <property type="protein sequence ID" value="KAK9808551.1"/>
    <property type="molecule type" value="Genomic_DNA"/>
</dbReference>
<name>A0AAW1PGP1_9CHLO</name>
<evidence type="ECO:0000256" key="7">
    <source>
        <dbReference type="SAM" id="MobiDB-lite"/>
    </source>
</evidence>
<keyword evidence="4 8" id="KW-1133">Transmembrane helix</keyword>
<keyword evidence="3 8" id="KW-0812">Transmembrane</keyword>
<dbReference type="InterPro" id="IPR010420">
    <property type="entry name" value="CASTOR/POLLUX/SYM8_dom"/>
</dbReference>
<evidence type="ECO:0000256" key="2">
    <source>
        <dbReference type="ARBA" id="ARBA00022448"/>
    </source>
</evidence>
<dbReference type="Proteomes" id="UP001465755">
    <property type="component" value="Unassembled WGS sequence"/>
</dbReference>
<evidence type="ECO:0000256" key="5">
    <source>
        <dbReference type="ARBA" id="ARBA00023065"/>
    </source>
</evidence>
<feature type="transmembrane region" description="Helical" evidence="8">
    <location>
        <begin position="180"/>
        <end position="200"/>
    </location>
</feature>
<evidence type="ECO:0000313" key="11">
    <source>
        <dbReference type="Proteomes" id="UP001465755"/>
    </source>
</evidence>
<dbReference type="GO" id="GO:0012505">
    <property type="term" value="C:endomembrane system"/>
    <property type="evidence" value="ECO:0007669"/>
    <property type="project" value="UniProtKB-SubCell"/>
</dbReference>
<keyword evidence="5" id="KW-0406">Ion transport</keyword>
<dbReference type="PANTHER" id="PTHR31563:SF10">
    <property type="entry name" value="ION CHANNEL POLLUX-RELATED"/>
    <property type="match status" value="1"/>
</dbReference>
<dbReference type="PANTHER" id="PTHR31563">
    <property type="entry name" value="ION CHANNEL POLLUX-RELATED"/>
    <property type="match status" value="1"/>
</dbReference>
<dbReference type="GO" id="GO:0006811">
    <property type="term" value="P:monoatomic ion transport"/>
    <property type="evidence" value="ECO:0007669"/>
    <property type="project" value="UniProtKB-KW"/>
</dbReference>
<protein>
    <recommendedName>
        <fullName evidence="9">CASTOR/POLLUX/SYM8 ion channel conserved domain-containing protein</fullName>
    </recommendedName>
</protein>
<sequence length="816" mass="90009">MRTRAPGLITLHQPRSGILIRERCHKGQPQAQVFRQRKVHVHSLQEPDVPSRPPRFRPGTGGKESLSQAEIAAVNDQEDRASDAAAFSPLQHSWTLAELRERLAYTYFNWRRDTWSDLQLFMALNFALVLLGGYLKGALLDPAGDGAFISKAFWERVYSILVVVTGQELPEETAGTAQQVFGLIVAAVGLAAFALVLALVEQVVLQILDDNGSPLVPDDLRMVSASSAAATVIVSDSSRSPADADAEALRSAILLDELDFPGFGEPDPRGQIVVEIKSPNTLAMLHYACSSRITALQTGVLNARRMSRMVTHPVVAATSNTIWNFTSQSQVYLHGFPQLAGTRFGDLGRRFPDATVYGLIRQRPIRRCVLNPDHDLQLEEDDQVILLRPTGLAPSQFEPRPQPVEVPAGRDWSPKQYHAYSVKEPDSASADASQHCDRTAGLSGRPAAYSPQGPRMAVSRSKQASFQYMLPLTFNNLAADGPENVIICGWGDDAFMGDLFEEMDHGPAALAPESRITLFNNTVSPQRLQLHLKAAHVHRLTFDLVSGDPLNYQHVASRLDVTRYTTAIVLCDQSWRDPDLDSRNGIEVRSRRGMLRLESQILLAQLHIRKRLEEQGYPLLNIICEKVAVEGVTRFEDRFRLPVGISVNTNAFSAKLLTQALYNPCNILVFAELGSSYELSAQSSQAFVEPAERISYWQLMARVQAVGQILFGYYKLPSHVEQPIDFSINPIGDEWRSEPRAWSAEGDNVKLLILAPKARFSLQEAVVREAADMPPTEAAAHILVNSPQWGGQGEDVVQASVNMNGVYNSSTSSSGL</sequence>
<feature type="region of interest" description="Disordered" evidence="7">
    <location>
        <begin position="425"/>
        <end position="454"/>
    </location>
</feature>